<dbReference type="Gene3D" id="3.40.50.720">
    <property type="entry name" value="NAD(P)-binding Rossmann-like Domain"/>
    <property type="match status" value="1"/>
</dbReference>
<evidence type="ECO:0000256" key="1">
    <source>
        <dbReference type="ARBA" id="ARBA00022857"/>
    </source>
</evidence>
<dbReference type="GeneID" id="54779704"/>
<dbReference type="VEuPathDB" id="FungiDB:DIURU_001051"/>
<dbReference type="SUPFAM" id="SSF51735">
    <property type="entry name" value="NAD(P)-binding Rossmann-fold domains"/>
    <property type="match status" value="1"/>
</dbReference>
<dbReference type="GO" id="GO:0006631">
    <property type="term" value="P:fatty acid metabolic process"/>
    <property type="evidence" value="ECO:0007669"/>
    <property type="project" value="TreeGrafter"/>
</dbReference>
<dbReference type="PANTHER" id="PTHR43981:SF2">
    <property type="entry name" value="ENOYL-[ACYL-CARRIER-PROTEIN] REDUCTASE, MITOCHONDRIAL"/>
    <property type="match status" value="1"/>
</dbReference>
<dbReference type="InterPro" id="IPR051034">
    <property type="entry name" value="Mito_Enoyl-ACP_Reductase"/>
</dbReference>
<sequence length="294" mass="31576">MQIVGGYRSGNVVDLGSTTANVPGNDGLFEVVVSTSDKYQVGDWVIPALPGMGTWRTSVAATVVPEGVLPFITVDKRIGRKAAEVLTINPPTAVALFHHVQDWRPGQWIVQNAGNSQVSHYVAQLARSSGVKVLSVVRDRSYPKVADQLKANGATKVVTESELLNGDVTVDGDVRLALDSVGGPTTEAMMHLLADKGILITYGVVSGQPVSYPGRLAFAKTLTATGFWLTKQSLADPQWKINIINTCVDLFRDGVFSVGDDITYVEATPSTLKQTYVRAIQASGKHVVVYNHNE</sequence>
<dbReference type="RefSeq" id="XP_034014183.1">
    <property type="nucleotide sequence ID" value="XM_034153553.1"/>
</dbReference>
<dbReference type="GO" id="GO:0016491">
    <property type="term" value="F:oxidoreductase activity"/>
    <property type="evidence" value="ECO:0007669"/>
    <property type="project" value="UniProtKB-KW"/>
</dbReference>
<dbReference type="AlphaFoldDB" id="A0A642UW35"/>
<dbReference type="InterPro" id="IPR013149">
    <property type="entry name" value="ADH-like_C"/>
</dbReference>
<evidence type="ECO:0000313" key="4">
    <source>
        <dbReference type="EMBL" id="KAA8906473.1"/>
    </source>
</evidence>
<evidence type="ECO:0000313" key="5">
    <source>
        <dbReference type="Proteomes" id="UP000449547"/>
    </source>
</evidence>
<comment type="caution">
    <text evidence="4">The sequence shown here is derived from an EMBL/GenBank/DDBJ whole genome shotgun (WGS) entry which is preliminary data.</text>
</comment>
<dbReference type="Pfam" id="PF00107">
    <property type="entry name" value="ADH_zinc_N"/>
    <property type="match status" value="1"/>
</dbReference>
<dbReference type="EMBL" id="SWFT01000034">
    <property type="protein sequence ID" value="KAA8906473.1"/>
    <property type="molecule type" value="Genomic_DNA"/>
</dbReference>
<evidence type="ECO:0000259" key="3">
    <source>
        <dbReference type="Pfam" id="PF00107"/>
    </source>
</evidence>
<dbReference type="Gene3D" id="3.90.180.10">
    <property type="entry name" value="Medium-chain alcohol dehydrogenases, catalytic domain"/>
    <property type="match status" value="1"/>
</dbReference>
<dbReference type="Proteomes" id="UP000449547">
    <property type="component" value="Unassembled WGS sequence"/>
</dbReference>
<proteinExistence type="predicted"/>
<keyword evidence="2" id="KW-0560">Oxidoreductase</keyword>
<evidence type="ECO:0000256" key="2">
    <source>
        <dbReference type="ARBA" id="ARBA00023002"/>
    </source>
</evidence>
<dbReference type="OMA" id="WLMTWIR"/>
<dbReference type="GO" id="GO:0005739">
    <property type="term" value="C:mitochondrion"/>
    <property type="evidence" value="ECO:0007669"/>
    <property type="project" value="TreeGrafter"/>
</dbReference>
<dbReference type="InterPro" id="IPR036291">
    <property type="entry name" value="NAD(P)-bd_dom_sf"/>
</dbReference>
<gene>
    <name evidence="4" type="ORF">DIURU_001051</name>
</gene>
<dbReference type="CDD" id="cd08290">
    <property type="entry name" value="ETR"/>
    <property type="match status" value="1"/>
</dbReference>
<dbReference type="PANTHER" id="PTHR43981">
    <property type="entry name" value="ENOYL-[ACYL-CARRIER-PROTEIN] REDUCTASE, MITOCHONDRIAL"/>
    <property type="match status" value="1"/>
</dbReference>
<keyword evidence="1" id="KW-0521">NADP</keyword>
<reference evidence="4 5" key="1">
    <citation type="submission" date="2019-07" db="EMBL/GenBank/DDBJ databases">
        <title>Genome assembly of two rare yeast pathogens: Diutina rugosa and Trichomonascus ciferrii.</title>
        <authorList>
            <person name="Mixao V."/>
            <person name="Saus E."/>
            <person name="Hansen A."/>
            <person name="Lass-Flor C."/>
            <person name="Gabaldon T."/>
        </authorList>
    </citation>
    <scope>NUCLEOTIDE SEQUENCE [LARGE SCALE GENOMIC DNA]</scope>
    <source>
        <strain evidence="4 5">CBS 613</strain>
    </source>
</reference>
<accession>A0A642UW35</accession>
<protein>
    <recommendedName>
        <fullName evidence="3">Alcohol dehydrogenase-like C-terminal domain-containing protein</fullName>
    </recommendedName>
</protein>
<name>A0A642UW35_DIURU</name>
<feature type="domain" description="Alcohol dehydrogenase-like C-terminal" evidence="3">
    <location>
        <begin position="118"/>
        <end position="231"/>
    </location>
</feature>
<keyword evidence="5" id="KW-1185">Reference proteome</keyword>
<dbReference type="OrthoDB" id="7482721at2759"/>
<organism evidence="4 5">
    <name type="scientific">Diutina rugosa</name>
    <name type="common">Yeast</name>
    <name type="synonym">Candida rugosa</name>
    <dbReference type="NCBI Taxonomy" id="5481"/>
    <lineage>
        <taxon>Eukaryota</taxon>
        <taxon>Fungi</taxon>
        <taxon>Dikarya</taxon>
        <taxon>Ascomycota</taxon>
        <taxon>Saccharomycotina</taxon>
        <taxon>Pichiomycetes</taxon>
        <taxon>Debaryomycetaceae</taxon>
        <taxon>Diutina</taxon>
    </lineage>
</organism>